<reference evidence="2 3" key="1">
    <citation type="journal article" date="2021" name="Commun. Biol.">
        <title>The genome of Shorea leprosula (Dipterocarpaceae) highlights the ecological relevance of drought in aseasonal tropical rainforests.</title>
        <authorList>
            <person name="Ng K.K.S."/>
            <person name="Kobayashi M.J."/>
            <person name="Fawcett J.A."/>
            <person name="Hatakeyama M."/>
            <person name="Paape T."/>
            <person name="Ng C.H."/>
            <person name="Ang C.C."/>
            <person name="Tnah L.H."/>
            <person name="Lee C.T."/>
            <person name="Nishiyama T."/>
            <person name="Sese J."/>
            <person name="O'Brien M.J."/>
            <person name="Copetti D."/>
            <person name="Mohd Noor M.I."/>
            <person name="Ong R.C."/>
            <person name="Putra M."/>
            <person name="Sireger I.Z."/>
            <person name="Indrioko S."/>
            <person name="Kosugi Y."/>
            <person name="Izuno A."/>
            <person name="Isagi Y."/>
            <person name="Lee S.L."/>
            <person name="Shimizu K.K."/>
        </authorList>
    </citation>
    <scope>NUCLEOTIDE SEQUENCE [LARGE SCALE GENOMIC DNA]</scope>
    <source>
        <strain evidence="2">214</strain>
    </source>
</reference>
<protein>
    <recommendedName>
        <fullName evidence="1">NmrA-like domain-containing protein</fullName>
    </recommendedName>
</protein>
<dbReference type="SUPFAM" id="SSF51735">
    <property type="entry name" value="NAD(P)-binding Rossmann-fold domains"/>
    <property type="match status" value="1"/>
</dbReference>
<dbReference type="Gene3D" id="3.40.50.720">
    <property type="entry name" value="NAD(P)-binding Rossmann-like Domain"/>
    <property type="match status" value="1"/>
</dbReference>
<evidence type="ECO:0000313" key="2">
    <source>
        <dbReference type="EMBL" id="GKV43912.1"/>
    </source>
</evidence>
<dbReference type="InterPro" id="IPR036291">
    <property type="entry name" value="NAD(P)-bd_dom_sf"/>
</dbReference>
<dbReference type="Proteomes" id="UP001054252">
    <property type="component" value="Unassembled WGS sequence"/>
</dbReference>
<comment type="caution">
    <text evidence="2">The sequence shown here is derived from an EMBL/GenBank/DDBJ whole genome shotgun (WGS) entry which is preliminary data.</text>
</comment>
<dbReference type="PANTHER" id="PTHR43349">
    <property type="entry name" value="PINORESINOL REDUCTASE-RELATED"/>
    <property type="match status" value="1"/>
</dbReference>
<proteinExistence type="predicted"/>
<gene>
    <name evidence="2" type="ORF">SLEP1_g51148</name>
</gene>
<dbReference type="PANTHER" id="PTHR43349:SF16">
    <property type="entry name" value="LEUCANTHOCYANIDIN REDUCTASE"/>
    <property type="match status" value="1"/>
</dbReference>
<sequence>MTAAVPSATTKGRVLIVGATGFIGQFVTEASLNSGRPTYILIRPSSAGNPSKTKIIKAFQDKGAIVLHVQTPLFSLLLSPFPLDN</sequence>
<name>A0AAV5M5J0_9ROSI</name>
<accession>A0AAV5M5J0</accession>
<evidence type="ECO:0000259" key="1">
    <source>
        <dbReference type="Pfam" id="PF05368"/>
    </source>
</evidence>
<dbReference type="EMBL" id="BPVZ01000174">
    <property type="protein sequence ID" value="GKV43912.1"/>
    <property type="molecule type" value="Genomic_DNA"/>
</dbReference>
<feature type="domain" description="NmrA-like" evidence="1">
    <location>
        <begin position="11"/>
        <end position="69"/>
    </location>
</feature>
<evidence type="ECO:0000313" key="3">
    <source>
        <dbReference type="Proteomes" id="UP001054252"/>
    </source>
</evidence>
<organism evidence="2 3">
    <name type="scientific">Rubroshorea leprosula</name>
    <dbReference type="NCBI Taxonomy" id="152421"/>
    <lineage>
        <taxon>Eukaryota</taxon>
        <taxon>Viridiplantae</taxon>
        <taxon>Streptophyta</taxon>
        <taxon>Embryophyta</taxon>
        <taxon>Tracheophyta</taxon>
        <taxon>Spermatophyta</taxon>
        <taxon>Magnoliopsida</taxon>
        <taxon>eudicotyledons</taxon>
        <taxon>Gunneridae</taxon>
        <taxon>Pentapetalae</taxon>
        <taxon>rosids</taxon>
        <taxon>malvids</taxon>
        <taxon>Malvales</taxon>
        <taxon>Dipterocarpaceae</taxon>
        <taxon>Rubroshorea</taxon>
    </lineage>
</organism>
<dbReference type="Pfam" id="PF05368">
    <property type="entry name" value="NmrA"/>
    <property type="match status" value="1"/>
</dbReference>
<dbReference type="InterPro" id="IPR008030">
    <property type="entry name" value="NmrA-like"/>
</dbReference>
<dbReference type="InterPro" id="IPR050608">
    <property type="entry name" value="NmrA-type/Isoflavone_red_sf"/>
</dbReference>
<keyword evidence="3" id="KW-1185">Reference proteome</keyword>
<dbReference type="AlphaFoldDB" id="A0AAV5M5J0"/>